<dbReference type="InParanoid" id="A0A409Y2N6"/>
<feature type="compositionally biased region" description="Acidic residues" evidence="1">
    <location>
        <begin position="1133"/>
        <end position="1154"/>
    </location>
</feature>
<feature type="region of interest" description="Disordered" evidence="1">
    <location>
        <begin position="244"/>
        <end position="311"/>
    </location>
</feature>
<feature type="compositionally biased region" description="Low complexity" evidence="1">
    <location>
        <begin position="1181"/>
        <end position="1198"/>
    </location>
</feature>
<feature type="compositionally biased region" description="Low complexity" evidence="1">
    <location>
        <begin position="302"/>
        <end position="311"/>
    </location>
</feature>
<dbReference type="Pfam" id="PF20149">
    <property type="entry name" value="DUF6532"/>
    <property type="match status" value="1"/>
</dbReference>
<proteinExistence type="predicted"/>
<accession>A0A409Y2N6</accession>
<gene>
    <name evidence="3" type="ORF">CVT26_000652</name>
</gene>
<protein>
    <recommendedName>
        <fullName evidence="2">DUF6532 domain-containing protein</fullName>
    </recommendedName>
</protein>
<feature type="compositionally biased region" description="Acidic residues" evidence="1">
    <location>
        <begin position="1054"/>
        <end position="1066"/>
    </location>
</feature>
<feature type="region of interest" description="Disordered" evidence="1">
    <location>
        <begin position="1493"/>
        <end position="1522"/>
    </location>
</feature>
<feature type="region of interest" description="Disordered" evidence="1">
    <location>
        <begin position="975"/>
        <end position="1010"/>
    </location>
</feature>
<feature type="region of interest" description="Disordered" evidence="1">
    <location>
        <begin position="1103"/>
        <end position="1207"/>
    </location>
</feature>
<sequence length="1522" mass="166846">MDLSDVVDLQELRYVVDFLKSIQCSVPRKLTEIISKWEGALSPASSAVATSDFDYPELRYPTPSSPSHLHDSEDSSTSSMVSFASAAEGCSTPISAMQDRGTQSRLTSPCPSSDCMQECPAIHLPGPHPHTTSSGDGQAFAIPEYNRVVAPSCDLGESANPDNSSLSQPAVPQEGLQPRVDGVRLGRGQGGAKDDNSPGSQKGKNYKRGSRKGSAVGGGAGFIAKQSLLGVANAHSMTLRRRKEGGALQAAGEVGPEGPGGEPDTCCRGGAKAAPKPKSRREPDEALLEQEFRPATLPQGVSSEPESPPLSEDAHHLVLELSFACHRFLDGSHSKNPDHPVMQLVRLLTHDDSSHLAAQANASLASSFAEDSLESLAMRCSIADQNIATNFFALMLNVIQLRCRVIRAAFERNQPKNTVLKEIKYKGRCVKTLSEYVLDGAKFCLLAGGASIFILVFVAAANLQSTMRLLTHDTILRVYWLLRSPNPNHVLGKLVIQDIIPAVRELQRICRVKFSTVFNETLLFAKGVPPFTEAGDLTRSDEFFDNITFNAILKPRHKGHWLPCLQGNDIPVTETPFHIVNKAILSANSLSLQTCVPVYCDHTMELDSPLTPVEEEHYGGFPFEAGAEHSQAPGRKAQTFIIDTNFDPELEENRSAYLTKRGDKDFCFNITERERYLAGKAEEPSSLDDLRKKLQGQLAEGFKELGAYVNVTQDCANGTRIRVNDKNGDVIMFSFPDLPEDKRGRLMLALKAIFPDEVKYTDSEKEGAGFSFPARQFHFWNVYATHGSQYPDGVEPAVSLKNKASKKGKSNSSTCMPRASVEILQNSNRYRLLRECLADIFDWLRAVLKEALPEEFEIISGYADVLPADGFSPVYPFSGFVLNLNVCTKMHRDARDLRLCVVMALSDANCKGGDICFKEPGIRLQMRCGDVVVFPSSQLTHFNRHFKGERASLVFHTDSNGQVWVESFNHWGGSASKATNASKAPRSAGKSKTTGGGRPVLPPAATPSITSLPGISAAAMSVYRMIHAQLEAQKKAAKEAEDMMIRTRNRELLEADDGSGEEEADDAGTSSRKRKKTTAPVVALSDDEEELAAGLQSVRAAALGQNQDREVEREELQNELGSDEELAVRSRGEDDDDLPAELEGVDVDDIDIDMDLGSRDGELSNEIGVDQGSEGHSASAPTSRSKSKTPCPKTPSSSNAHTSKVVEKDFTPRTLRLALAAKGHVRTRTIYEEPFPRNNKISRINFAWKTIKESAIASDDSEVRSAFTRAKQDVSLKSKLMKFTLYGRTGLISSIISKARDKVRAFYGLSGDPDVVKKDVEWLLKDSHFVYGGIDLKGREVDAMQPFGCQLIVDIIEAQWFPSTSRSKLDLETTNRIYEKRDLPLNVLLLSVTAIEHGLKEWSANGRKACQITFSEDTAKQSYERHLGHWRYFEAQMKAWPTWFKRKTLGQILANHSNFDINAEENDFAGLDFAALDGLAGYIAEEEEALEDVQVGGGQSVPELSEAERGDTTTGSEAPLIV</sequence>
<dbReference type="Proteomes" id="UP000284706">
    <property type="component" value="Unassembled WGS sequence"/>
</dbReference>
<feature type="region of interest" description="Disordered" evidence="1">
    <location>
        <begin position="60"/>
        <end position="82"/>
    </location>
</feature>
<comment type="caution">
    <text evidence="3">The sequence shown here is derived from an EMBL/GenBank/DDBJ whole genome shotgun (WGS) entry which is preliminary data.</text>
</comment>
<evidence type="ECO:0000313" key="4">
    <source>
        <dbReference type="Proteomes" id="UP000284706"/>
    </source>
</evidence>
<feature type="compositionally biased region" description="Basic and acidic residues" evidence="1">
    <location>
        <begin position="1107"/>
        <end position="1116"/>
    </location>
</feature>
<feature type="compositionally biased region" description="Polar residues" evidence="1">
    <location>
        <begin position="160"/>
        <end position="170"/>
    </location>
</feature>
<reference evidence="3 4" key="1">
    <citation type="journal article" date="2018" name="Evol. Lett.">
        <title>Horizontal gene cluster transfer increased hallucinogenic mushroom diversity.</title>
        <authorList>
            <person name="Reynolds H.T."/>
            <person name="Vijayakumar V."/>
            <person name="Gluck-Thaler E."/>
            <person name="Korotkin H.B."/>
            <person name="Matheny P.B."/>
            <person name="Slot J.C."/>
        </authorList>
    </citation>
    <scope>NUCLEOTIDE SEQUENCE [LARGE SCALE GENOMIC DNA]</scope>
    <source>
        <strain evidence="3 4">SRW20</strain>
    </source>
</reference>
<organism evidence="3 4">
    <name type="scientific">Gymnopilus dilepis</name>
    <dbReference type="NCBI Taxonomy" id="231916"/>
    <lineage>
        <taxon>Eukaryota</taxon>
        <taxon>Fungi</taxon>
        <taxon>Dikarya</taxon>
        <taxon>Basidiomycota</taxon>
        <taxon>Agaricomycotina</taxon>
        <taxon>Agaricomycetes</taxon>
        <taxon>Agaricomycetidae</taxon>
        <taxon>Agaricales</taxon>
        <taxon>Agaricineae</taxon>
        <taxon>Hymenogastraceae</taxon>
        <taxon>Gymnopilus</taxon>
    </lineage>
</organism>
<evidence type="ECO:0000256" key="1">
    <source>
        <dbReference type="SAM" id="MobiDB-lite"/>
    </source>
</evidence>
<feature type="region of interest" description="Disordered" evidence="1">
    <location>
        <begin position="152"/>
        <end position="218"/>
    </location>
</feature>
<name>A0A409Y2N6_9AGAR</name>
<evidence type="ECO:0000259" key="2">
    <source>
        <dbReference type="Pfam" id="PF20149"/>
    </source>
</evidence>
<evidence type="ECO:0000313" key="3">
    <source>
        <dbReference type="EMBL" id="PPQ97260.1"/>
    </source>
</evidence>
<dbReference type="EMBL" id="NHYE01001270">
    <property type="protein sequence ID" value="PPQ97260.1"/>
    <property type="molecule type" value="Genomic_DNA"/>
</dbReference>
<dbReference type="InterPro" id="IPR045341">
    <property type="entry name" value="DUF6532"/>
</dbReference>
<dbReference type="OrthoDB" id="2690740at2759"/>
<keyword evidence="4" id="KW-1185">Reference proteome</keyword>
<feature type="region of interest" description="Disordered" evidence="1">
    <location>
        <begin position="1051"/>
        <end position="1087"/>
    </location>
</feature>
<dbReference type="Gene3D" id="3.60.130.30">
    <property type="match status" value="1"/>
</dbReference>
<feature type="domain" description="DUF6532" evidence="2">
    <location>
        <begin position="1220"/>
        <end position="1431"/>
    </location>
</feature>